<dbReference type="InterPro" id="IPR016064">
    <property type="entry name" value="NAD/diacylglycerol_kinase_sf"/>
</dbReference>
<dbReference type="Pfam" id="PF00781">
    <property type="entry name" value="DAGK_cat"/>
    <property type="match status" value="1"/>
</dbReference>
<dbReference type="PANTHER" id="PTHR12358">
    <property type="entry name" value="SPHINGOSINE KINASE"/>
    <property type="match status" value="1"/>
</dbReference>
<evidence type="ECO:0000259" key="1">
    <source>
        <dbReference type="PROSITE" id="PS50146"/>
    </source>
</evidence>
<dbReference type="VEuPathDB" id="FungiDB:BO70DRAFT_367153"/>
<dbReference type="GO" id="GO:0001727">
    <property type="term" value="F:lipid kinase activity"/>
    <property type="evidence" value="ECO:0007669"/>
    <property type="project" value="TreeGrafter"/>
</dbReference>
<reference evidence="2 3" key="1">
    <citation type="submission" date="2016-12" db="EMBL/GenBank/DDBJ databases">
        <title>The genomes of Aspergillus section Nigri reveals drivers in fungal speciation.</title>
        <authorList>
            <consortium name="DOE Joint Genome Institute"/>
            <person name="Vesth T.C."/>
            <person name="Nybo J."/>
            <person name="Theobald S."/>
            <person name="Brandl J."/>
            <person name="Frisvad J.C."/>
            <person name="Nielsen K.F."/>
            <person name="Lyhne E.K."/>
            <person name="Kogle M.E."/>
            <person name="Kuo A."/>
            <person name="Riley R."/>
            <person name="Clum A."/>
            <person name="Nolan M."/>
            <person name="Lipzen A."/>
            <person name="Salamov A."/>
            <person name="Henrissat B."/>
            <person name="Wiebenga A."/>
            <person name="De Vries R.P."/>
            <person name="Grigoriev I.V."/>
            <person name="Mortensen U.H."/>
            <person name="Andersen M.R."/>
            <person name="Baker S.E."/>
        </authorList>
    </citation>
    <scope>NUCLEOTIDE SEQUENCE [LARGE SCALE GENOMIC DNA]</scope>
    <source>
        <strain evidence="2 3">CBS 117.55</strain>
    </source>
</reference>
<dbReference type="GO" id="GO:0046512">
    <property type="term" value="P:sphingosine biosynthetic process"/>
    <property type="evidence" value="ECO:0007669"/>
    <property type="project" value="TreeGrafter"/>
</dbReference>
<dbReference type="InterPro" id="IPR017438">
    <property type="entry name" value="ATP-NAD_kinase_N"/>
</dbReference>
<dbReference type="InterPro" id="IPR050187">
    <property type="entry name" value="Lipid_Phosphate_FormReg"/>
</dbReference>
<dbReference type="GeneID" id="37066753"/>
<dbReference type="GO" id="GO:0016020">
    <property type="term" value="C:membrane"/>
    <property type="evidence" value="ECO:0007669"/>
    <property type="project" value="TreeGrafter"/>
</dbReference>
<dbReference type="GO" id="GO:0005737">
    <property type="term" value="C:cytoplasm"/>
    <property type="evidence" value="ECO:0007669"/>
    <property type="project" value="TreeGrafter"/>
</dbReference>
<evidence type="ECO:0000313" key="3">
    <source>
        <dbReference type="Proteomes" id="UP000247233"/>
    </source>
</evidence>
<dbReference type="OrthoDB" id="3853857at2759"/>
<dbReference type="InterPro" id="IPR001206">
    <property type="entry name" value="Diacylglycerol_kinase_cat_dom"/>
</dbReference>
<dbReference type="RefSeq" id="XP_025394110.1">
    <property type="nucleotide sequence ID" value="XM_025544516.1"/>
</dbReference>
<keyword evidence="3" id="KW-1185">Reference proteome</keyword>
<feature type="domain" description="DAGKc" evidence="1">
    <location>
        <begin position="107"/>
        <end position="250"/>
    </location>
</feature>
<sequence>MASTLDADATDDECFNYVISGDSLRCRSEQPQKEFTIALGSIICIIPKEKYEGTVYILLFLQVDGNEDFDPRSPCTLLGSVQLATVPSSLSHYLWTHMPHHLCAPGSEARSIDIVISTVSGTGTGQSFYSNILQPLLSHIGVTGYELHETKSTQTITELCHARFIPRAGEKLPQTIILLSGDGGLTDIIDAFHSTVKTTIIPPTIALIPTGTGNAMANSLGSLAYPAKGLVALLQGVSADIPTFAANFSPGARYITDEGRGRASIAHILGAEGHHKIYGGVVASWGVHAALVADSDTIEYRKFGADRFKLAAKEILFPSNGAETHKFLGAVTLFKWDNQAKNRREEILGRKEHMYVLATLVSSLEKDFMISPLSKPLDGGLWIIHFGPMSPTRVLEVMSSAYKGGQHVKDESVFYDQIEGFRIEFCEEEERWRRVCIDGKIIAVEAGGWMEVHKEPKSLLKILLLGNSPCANSS</sequence>
<accession>A0A317USX2</accession>
<dbReference type="Gene3D" id="2.60.200.40">
    <property type="match status" value="1"/>
</dbReference>
<name>A0A317USX2_9EURO</name>
<gene>
    <name evidence="2" type="ORF">BO70DRAFT_367153</name>
</gene>
<dbReference type="SUPFAM" id="SSF111331">
    <property type="entry name" value="NAD kinase/diacylglycerol kinase-like"/>
    <property type="match status" value="1"/>
</dbReference>
<dbReference type="AlphaFoldDB" id="A0A317USX2"/>
<comment type="caution">
    <text evidence="2">The sequence shown here is derived from an EMBL/GenBank/DDBJ whole genome shotgun (WGS) entry which is preliminary data.</text>
</comment>
<dbReference type="PANTHER" id="PTHR12358:SF108">
    <property type="entry name" value="DAGKC DOMAIN-CONTAINING PROTEIN"/>
    <property type="match status" value="1"/>
</dbReference>
<dbReference type="Proteomes" id="UP000247233">
    <property type="component" value="Unassembled WGS sequence"/>
</dbReference>
<dbReference type="PROSITE" id="PS50146">
    <property type="entry name" value="DAGK"/>
    <property type="match status" value="1"/>
</dbReference>
<evidence type="ECO:0000313" key="2">
    <source>
        <dbReference type="EMBL" id="PWY63562.1"/>
    </source>
</evidence>
<protein>
    <recommendedName>
        <fullName evidence="1">DAGKc domain-containing protein</fullName>
    </recommendedName>
</protein>
<dbReference type="EMBL" id="MSFL01000082">
    <property type="protein sequence ID" value="PWY63562.1"/>
    <property type="molecule type" value="Genomic_DNA"/>
</dbReference>
<dbReference type="STRING" id="1448321.A0A317USX2"/>
<proteinExistence type="predicted"/>
<dbReference type="Gene3D" id="3.40.50.10330">
    <property type="entry name" value="Probable inorganic polyphosphate/atp-NAD kinase, domain 1"/>
    <property type="match status" value="1"/>
</dbReference>
<organism evidence="2 3">
    <name type="scientific">Aspergillus heteromorphus CBS 117.55</name>
    <dbReference type="NCBI Taxonomy" id="1448321"/>
    <lineage>
        <taxon>Eukaryota</taxon>
        <taxon>Fungi</taxon>
        <taxon>Dikarya</taxon>
        <taxon>Ascomycota</taxon>
        <taxon>Pezizomycotina</taxon>
        <taxon>Eurotiomycetes</taxon>
        <taxon>Eurotiomycetidae</taxon>
        <taxon>Eurotiales</taxon>
        <taxon>Aspergillaceae</taxon>
        <taxon>Aspergillus</taxon>
        <taxon>Aspergillus subgen. Circumdati</taxon>
    </lineage>
</organism>